<gene>
    <name evidence="1" type="ORF">DCS_05566</name>
</gene>
<evidence type="ECO:0000313" key="2">
    <source>
        <dbReference type="Proteomes" id="UP000076580"/>
    </source>
</evidence>
<reference evidence="1 2" key="1">
    <citation type="journal article" date="2016" name="Sci. Rep.">
        <title>Insights into Adaptations to a Near-Obligate Nematode Endoparasitic Lifestyle from the Finished Genome of Drechmeria coniospora.</title>
        <authorList>
            <person name="Zhang L."/>
            <person name="Zhou Z."/>
            <person name="Guo Q."/>
            <person name="Fokkens L."/>
            <person name="Miskei M."/>
            <person name="Pocsi I."/>
            <person name="Zhang W."/>
            <person name="Chen M."/>
            <person name="Wang L."/>
            <person name="Sun Y."/>
            <person name="Donzelli B.G."/>
            <person name="Gibson D.M."/>
            <person name="Nelson D.R."/>
            <person name="Luo J.G."/>
            <person name="Rep M."/>
            <person name="Liu H."/>
            <person name="Yang S."/>
            <person name="Wang J."/>
            <person name="Krasnoff S.B."/>
            <person name="Xu Y."/>
            <person name="Molnar I."/>
            <person name="Lin M."/>
        </authorList>
    </citation>
    <scope>NUCLEOTIDE SEQUENCE [LARGE SCALE GENOMIC DNA]</scope>
    <source>
        <strain evidence="1 2">ARSEF 6962</strain>
    </source>
</reference>
<accession>A0A151GN65</accession>
<sequence length="378" mass="41700">MQRSPTRGKATKETNCVISHLLFLLASSLRPLFRPPYSGKSKRAWVERYVVMGQRWIALCSLLSLALAKVPIRDCYLGSPPYCNNSLAADPTCRGLEVTTADGWKRMDCDYVIYNIPATARQTRKWIVIHAGACDTYTEFLGDYFAPTLGLNIFGLRPCGGFEDSLCAARHDYDSCIALHASWFMPHPLGTSPEITLHGLGFNPPALVDIYHTPDTNMLFLHEYGDTSASYDWFSADGCNATSKPLYMCVAAIDPNFASKFSAIKSILEGAFTDTPGFPCKLEVVDAMPYAQDADAAIPCTGILREYNDPVKFGADPSGAPNWAWEMPPFMTRAIQLATEVEPDGTMVNAFSRAINIALCKKFDDAHATNCYDDDMLT</sequence>
<keyword evidence="2" id="KW-1185">Reference proteome</keyword>
<dbReference type="GeneID" id="63718209"/>
<organism evidence="1 2">
    <name type="scientific">Drechmeria coniospora</name>
    <name type="common">Nematophagous fungus</name>
    <name type="synonym">Meria coniospora</name>
    <dbReference type="NCBI Taxonomy" id="98403"/>
    <lineage>
        <taxon>Eukaryota</taxon>
        <taxon>Fungi</taxon>
        <taxon>Dikarya</taxon>
        <taxon>Ascomycota</taxon>
        <taxon>Pezizomycotina</taxon>
        <taxon>Sordariomycetes</taxon>
        <taxon>Hypocreomycetidae</taxon>
        <taxon>Hypocreales</taxon>
        <taxon>Ophiocordycipitaceae</taxon>
        <taxon>Drechmeria</taxon>
    </lineage>
</organism>
<dbReference type="RefSeq" id="XP_040657901.1">
    <property type="nucleotide sequence ID" value="XM_040802868.1"/>
</dbReference>
<dbReference type="EMBL" id="LAYC01000002">
    <property type="protein sequence ID" value="KYK58549.1"/>
    <property type="molecule type" value="Genomic_DNA"/>
</dbReference>
<dbReference type="Proteomes" id="UP000076580">
    <property type="component" value="Chromosome 02"/>
</dbReference>
<dbReference type="AlphaFoldDB" id="A0A151GN65"/>
<dbReference type="STRING" id="98403.A0A151GN65"/>
<dbReference type="InParanoid" id="A0A151GN65"/>
<comment type="caution">
    <text evidence="1">The sequence shown here is derived from an EMBL/GenBank/DDBJ whole genome shotgun (WGS) entry which is preliminary data.</text>
</comment>
<protein>
    <submittedName>
        <fullName evidence="1">Uncharacterized protein</fullName>
    </submittedName>
</protein>
<proteinExistence type="predicted"/>
<name>A0A151GN65_DRECN</name>
<evidence type="ECO:0000313" key="1">
    <source>
        <dbReference type="EMBL" id="KYK58549.1"/>
    </source>
</evidence>